<dbReference type="AlphaFoldDB" id="A0A0C3PPJ4"/>
<protein>
    <recommendedName>
        <fullName evidence="2">chitinase</fullName>
        <ecNumber evidence="2">3.2.1.14</ecNumber>
    </recommendedName>
</protein>
<dbReference type="OrthoDB" id="3012298at2759"/>
<dbReference type="InterPro" id="IPR001223">
    <property type="entry name" value="Glyco_hydro18_cat"/>
</dbReference>
<evidence type="ECO:0000256" key="6">
    <source>
        <dbReference type="ARBA" id="ARBA00023295"/>
    </source>
</evidence>
<keyword evidence="3 8" id="KW-0378">Hydrolase</keyword>
<dbReference type="SUPFAM" id="SSF51445">
    <property type="entry name" value="(Trans)glycosidases"/>
    <property type="match status" value="1"/>
</dbReference>
<proteinExistence type="inferred from homology"/>
<dbReference type="PROSITE" id="PS01095">
    <property type="entry name" value="GH18_1"/>
    <property type="match status" value="1"/>
</dbReference>
<dbReference type="InterPro" id="IPR050542">
    <property type="entry name" value="Glycosyl_Hydrlase18_Chitinase"/>
</dbReference>
<feature type="domain" description="GH18" evidence="11">
    <location>
        <begin position="49"/>
        <end position="328"/>
    </location>
</feature>
<evidence type="ECO:0000256" key="4">
    <source>
        <dbReference type="ARBA" id="ARBA00023024"/>
    </source>
</evidence>
<organism evidence="12 13">
    <name type="scientific">Pisolithus tinctorius Marx 270</name>
    <dbReference type="NCBI Taxonomy" id="870435"/>
    <lineage>
        <taxon>Eukaryota</taxon>
        <taxon>Fungi</taxon>
        <taxon>Dikarya</taxon>
        <taxon>Basidiomycota</taxon>
        <taxon>Agaricomycotina</taxon>
        <taxon>Agaricomycetes</taxon>
        <taxon>Agaricomycetidae</taxon>
        <taxon>Boletales</taxon>
        <taxon>Sclerodermatineae</taxon>
        <taxon>Pisolithaceae</taxon>
        <taxon>Pisolithus</taxon>
    </lineage>
</organism>
<accession>A0A0C3PPJ4</accession>
<evidence type="ECO:0000256" key="1">
    <source>
        <dbReference type="ARBA" id="ARBA00000822"/>
    </source>
</evidence>
<evidence type="ECO:0000256" key="9">
    <source>
        <dbReference type="RuleBase" id="RU004453"/>
    </source>
</evidence>
<dbReference type="GO" id="GO:0000272">
    <property type="term" value="P:polysaccharide catabolic process"/>
    <property type="evidence" value="ECO:0007669"/>
    <property type="project" value="UniProtKB-KW"/>
</dbReference>
<reference evidence="13" key="2">
    <citation type="submission" date="2015-01" db="EMBL/GenBank/DDBJ databases">
        <title>Evolutionary Origins and Diversification of the Mycorrhizal Mutualists.</title>
        <authorList>
            <consortium name="DOE Joint Genome Institute"/>
            <consortium name="Mycorrhizal Genomics Consortium"/>
            <person name="Kohler A."/>
            <person name="Kuo A."/>
            <person name="Nagy L.G."/>
            <person name="Floudas D."/>
            <person name="Copeland A."/>
            <person name="Barry K.W."/>
            <person name="Cichocki N."/>
            <person name="Veneault-Fourrey C."/>
            <person name="LaButti K."/>
            <person name="Lindquist E.A."/>
            <person name="Lipzen A."/>
            <person name="Lundell T."/>
            <person name="Morin E."/>
            <person name="Murat C."/>
            <person name="Riley R."/>
            <person name="Ohm R."/>
            <person name="Sun H."/>
            <person name="Tunlid A."/>
            <person name="Henrissat B."/>
            <person name="Grigoriev I.V."/>
            <person name="Hibbett D.S."/>
            <person name="Martin F."/>
        </authorList>
    </citation>
    <scope>NUCLEOTIDE SEQUENCE [LARGE SCALE GENOMIC DNA]</scope>
    <source>
        <strain evidence="13">Marx 270</strain>
    </source>
</reference>
<keyword evidence="10" id="KW-0732">Signal</keyword>
<dbReference type="PANTHER" id="PTHR45708:SF49">
    <property type="entry name" value="ENDOCHITINASE"/>
    <property type="match status" value="1"/>
</dbReference>
<feature type="chain" id="PRO_5002180503" description="chitinase" evidence="10">
    <location>
        <begin position="25"/>
        <end position="328"/>
    </location>
</feature>
<dbReference type="InterPro" id="IPR017853">
    <property type="entry name" value="GH"/>
</dbReference>
<evidence type="ECO:0000256" key="3">
    <source>
        <dbReference type="ARBA" id="ARBA00022801"/>
    </source>
</evidence>
<name>A0A0C3PPJ4_PISTI</name>
<evidence type="ECO:0000256" key="5">
    <source>
        <dbReference type="ARBA" id="ARBA00023277"/>
    </source>
</evidence>
<keyword evidence="5" id="KW-0119">Carbohydrate metabolism</keyword>
<sequence>MLFFSALARPFMVVATCLAAVGRANPFLVAEPREGSSISLASRASPAAPHWVIYSDKWVSGENGPPAVSDIEGYNVFALSFWLISGPADQALEWTTLDAATRSSIHSSYAATGVSLIVSAFGSTDAPTSSGADPTTTANNLAAFVQEYGLDGVDVDYEDFNAMNAQDGSAENWLSTFTQALRAQLPEGQYIITHAPVAPWFSPVYASGAYLKVDQTVGSLIDWYNVQFYNQGTSEYTTCTGLLETSSSTWPSTALFQIAASGVSLDKLVIGKPATTGDASNGYMDPSTLAGCLSTAKAQGWDAGVMVWEYPDAAAPWIATVRSVAFPE</sequence>
<dbReference type="InterPro" id="IPR001579">
    <property type="entry name" value="Glyco_hydro_18_chit_AS"/>
</dbReference>
<dbReference type="Proteomes" id="UP000054217">
    <property type="component" value="Unassembled WGS sequence"/>
</dbReference>
<dbReference type="EC" id="3.2.1.14" evidence="2"/>
<evidence type="ECO:0000256" key="2">
    <source>
        <dbReference type="ARBA" id="ARBA00012729"/>
    </source>
</evidence>
<keyword evidence="7" id="KW-0624">Polysaccharide degradation</keyword>
<dbReference type="PROSITE" id="PS51910">
    <property type="entry name" value="GH18_2"/>
    <property type="match status" value="1"/>
</dbReference>
<evidence type="ECO:0000259" key="11">
    <source>
        <dbReference type="PROSITE" id="PS51910"/>
    </source>
</evidence>
<dbReference type="CDD" id="cd00598">
    <property type="entry name" value="GH18_chitinase-like"/>
    <property type="match status" value="1"/>
</dbReference>
<comment type="similarity">
    <text evidence="9">Belongs to the glycosyl hydrolase 18 family.</text>
</comment>
<dbReference type="PANTHER" id="PTHR45708">
    <property type="entry name" value="ENDOCHITINASE"/>
    <property type="match status" value="1"/>
</dbReference>
<evidence type="ECO:0000256" key="8">
    <source>
        <dbReference type="RuleBase" id="RU000489"/>
    </source>
</evidence>
<dbReference type="Gene3D" id="3.20.20.80">
    <property type="entry name" value="Glycosidases"/>
    <property type="match status" value="1"/>
</dbReference>
<comment type="catalytic activity">
    <reaction evidence="1">
        <text>Random endo-hydrolysis of N-acetyl-beta-D-glucosaminide (1-&gt;4)-beta-linkages in chitin and chitodextrins.</text>
        <dbReference type="EC" id="3.2.1.14"/>
    </reaction>
</comment>
<dbReference type="GO" id="GO:0008843">
    <property type="term" value="F:endochitinase activity"/>
    <property type="evidence" value="ECO:0007669"/>
    <property type="project" value="UniProtKB-EC"/>
</dbReference>
<dbReference type="EMBL" id="KN831951">
    <property type="protein sequence ID" value="KIO10841.1"/>
    <property type="molecule type" value="Genomic_DNA"/>
</dbReference>
<keyword evidence="6 8" id="KW-0326">Glycosidase</keyword>
<evidence type="ECO:0000256" key="7">
    <source>
        <dbReference type="ARBA" id="ARBA00023326"/>
    </source>
</evidence>
<evidence type="ECO:0000313" key="13">
    <source>
        <dbReference type="Proteomes" id="UP000054217"/>
    </source>
</evidence>
<feature type="signal peptide" evidence="10">
    <location>
        <begin position="1"/>
        <end position="24"/>
    </location>
</feature>
<dbReference type="InParanoid" id="A0A0C3PPJ4"/>
<gene>
    <name evidence="12" type="ORF">M404DRAFT_878101</name>
</gene>
<evidence type="ECO:0000256" key="10">
    <source>
        <dbReference type="SAM" id="SignalP"/>
    </source>
</evidence>
<evidence type="ECO:0000313" key="12">
    <source>
        <dbReference type="EMBL" id="KIO10841.1"/>
    </source>
</evidence>
<dbReference type="Pfam" id="PF00704">
    <property type="entry name" value="Glyco_hydro_18"/>
    <property type="match status" value="1"/>
</dbReference>
<keyword evidence="4" id="KW-0146">Chitin degradation</keyword>
<reference evidence="12 13" key="1">
    <citation type="submission" date="2014-04" db="EMBL/GenBank/DDBJ databases">
        <authorList>
            <consortium name="DOE Joint Genome Institute"/>
            <person name="Kuo A."/>
            <person name="Kohler A."/>
            <person name="Costa M.D."/>
            <person name="Nagy L.G."/>
            <person name="Floudas D."/>
            <person name="Copeland A."/>
            <person name="Barry K.W."/>
            <person name="Cichocki N."/>
            <person name="Veneault-Fourrey C."/>
            <person name="LaButti K."/>
            <person name="Lindquist E.A."/>
            <person name="Lipzen A."/>
            <person name="Lundell T."/>
            <person name="Morin E."/>
            <person name="Murat C."/>
            <person name="Sun H."/>
            <person name="Tunlid A."/>
            <person name="Henrissat B."/>
            <person name="Grigoriev I.V."/>
            <person name="Hibbett D.S."/>
            <person name="Martin F."/>
            <person name="Nordberg H.P."/>
            <person name="Cantor M.N."/>
            <person name="Hua S.X."/>
        </authorList>
    </citation>
    <scope>NUCLEOTIDE SEQUENCE [LARGE SCALE GENOMIC DNA]</scope>
    <source>
        <strain evidence="12 13">Marx 270</strain>
    </source>
</reference>
<keyword evidence="13" id="KW-1185">Reference proteome</keyword>
<dbReference type="HOGENOM" id="CLU_050410_1_0_1"/>
<dbReference type="GO" id="GO:0006032">
    <property type="term" value="P:chitin catabolic process"/>
    <property type="evidence" value="ECO:0007669"/>
    <property type="project" value="UniProtKB-KW"/>
</dbReference>